<dbReference type="Gene3D" id="3.50.30.30">
    <property type="match status" value="1"/>
</dbReference>
<evidence type="ECO:0000256" key="3">
    <source>
        <dbReference type="ARBA" id="ARBA00022723"/>
    </source>
</evidence>
<dbReference type="Pfam" id="PF04389">
    <property type="entry name" value="Peptidase_M28"/>
    <property type="match status" value="1"/>
</dbReference>
<dbReference type="InterPro" id="IPR007484">
    <property type="entry name" value="Peptidase_M28"/>
</dbReference>
<gene>
    <name evidence="9" type="ORF">OQ252_00690</name>
</gene>
<keyword evidence="6" id="KW-0862">Zinc</keyword>
<evidence type="ECO:0000313" key="10">
    <source>
        <dbReference type="Proteomes" id="UP001526446"/>
    </source>
</evidence>
<evidence type="ECO:0000256" key="2">
    <source>
        <dbReference type="ARBA" id="ARBA00022670"/>
    </source>
</evidence>
<evidence type="ECO:0000256" key="6">
    <source>
        <dbReference type="ARBA" id="ARBA00022833"/>
    </source>
</evidence>
<dbReference type="SUPFAM" id="SSF53187">
    <property type="entry name" value="Zn-dependent exopeptidases"/>
    <property type="match status" value="1"/>
</dbReference>
<dbReference type="PANTHER" id="PTHR12147:SF56">
    <property type="entry name" value="AMINOPEPTIDASE YDR415C-RELATED"/>
    <property type="match status" value="1"/>
</dbReference>
<evidence type="ECO:0000256" key="1">
    <source>
        <dbReference type="ARBA" id="ARBA00022438"/>
    </source>
</evidence>
<comment type="caution">
    <text evidence="9">The sequence shown here is derived from an EMBL/GenBank/DDBJ whole genome shotgun (WGS) entry which is preliminary data.</text>
</comment>
<dbReference type="Gene3D" id="3.40.630.10">
    <property type="entry name" value="Zn peptidases"/>
    <property type="match status" value="1"/>
</dbReference>
<accession>A0ABT3Q3R2</accession>
<dbReference type="CDD" id="cd04821">
    <property type="entry name" value="PA_M28_1_2"/>
    <property type="match status" value="1"/>
</dbReference>
<protein>
    <submittedName>
        <fullName evidence="9">M28 family metallopeptidase</fullName>
    </submittedName>
</protein>
<proteinExistence type="predicted"/>
<evidence type="ECO:0000313" key="9">
    <source>
        <dbReference type="EMBL" id="MCX2559918.1"/>
    </source>
</evidence>
<keyword evidence="5" id="KW-0378">Hydrolase</keyword>
<keyword evidence="10" id="KW-1185">Reference proteome</keyword>
<evidence type="ECO:0000259" key="8">
    <source>
        <dbReference type="Pfam" id="PF04389"/>
    </source>
</evidence>
<evidence type="ECO:0000256" key="5">
    <source>
        <dbReference type="ARBA" id="ARBA00022801"/>
    </source>
</evidence>
<keyword evidence="3" id="KW-0479">Metal-binding</keyword>
<name>A0ABT3Q3R2_9PROT</name>
<keyword evidence="1" id="KW-0031">Aminopeptidase</keyword>
<feature type="region of interest" description="Disordered" evidence="7">
    <location>
        <begin position="1"/>
        <end position="39"/>
    </location>
</feature>
<sequence length="620" mass="66081">MRTPDKAALGVALQPELRPEQEAGGGAGHRAGQRSGALRGLGAQRRTGRYVGLRSRGLACAVSLVALATGLLAGAAQGVAYAADVAPSVYAPISPQRMSDAMKVLGSDAFEGRAPGSAGEARTVAWLIAQYKQIGLEPGGENGGWTQRVPLQHTRVGKATRLQVAYATDTLPLEQVKDVYFTTARGADHLEIQNAPLVFVGYGVHAPERGWDDFKGVDLKGKIAVFLINDPDFDAKPGEPVAGKFGGRAMTYYGRWTYKYEEATRRGAIGALIVHDTPGAAYGWSTVIAPGGEAFDFEQSGQNQSLLMQGWISTPAATQVFAKAGLDLPALRVQARQASFQPVTLPHAAFSLAVPVEVTHLESQNVLGKLTGSKRPDETVMFGAHWDAFGMSKDAQGHEVIRHGAIDDGSGVAGVLEIARAFKAGPKPERTVMFASWTAEERGLLGSGWYAAHPLAPLEKTAANFTMDVLQMAGPSRTAYMVGAGQDTVQDDVVAAAERQGRVMLPEAMSERGAFYRADHLPFARAGVPVVALMDMAGYPDLLKGGVPAGRKWLQDYMVCYHQACDAWSLDWDVRGAAEDVALLYNVGRTLAFSQAWPQWKPGSEFAAVRAQSAAVRGGH</sequence>
<reference evidence="9 10" key="1">
    <citation type="submission" date="2022-11" db="EMBL/GenBank/DDBJ databases">
        <title>Genome sequencing of Acetobacter type strain.</title>
        <authorList>
            <person name="Heo J."/>
            <person name="Lee D."/>
            <person name="Han B.-H."/>
            <person name="Hong S.-B."/>
            <person name="Kwon S.-W."/>
        </authorList>
    </citation>
    <scope>NUCLEOTIDE SEQUENCE [LARGE SCALE GENOMIC DNA]</scope>
    <source>
        <strain evidence="9 10">KACC 21251</strain>
    </source>
</reference>
<evidence type="ECO:0000256" key="7">
    <source>
        <dbReference type="SAM" id="MobiDB-lite"/>
    </source>
</evidence>
<dbReference type="PANTHER" id="PTHR12147">
    <property type="entry name" value="METALLOPEPTIDASE M28 FAMILY MEMBER"/>
    <property type="match status" value="1"/>
</dbReference>
<dbReference type="Proteomes" id="UP001526446">
    <property type="component" value="Unassembled WGS sequence"/>
</dbReference>
<organism evidence="9 10">
    <name type="scientific">Acetobacter farinalis</name>
    <dbReference type="NCBI Taxonomy" id="1260984"/>
    <lineage>
        <taxon>Bacteria</taxon>
        <taxon>Pseudomonadati</taxon>
        <taxon>Pseudomonadota</taxon>
        <taxon>Alphaproteobacteria</taxon>
        <taxon>Acetobacterales</taxon>
        <taxon>Acetobacteraceae</taxon>
        <taxon>Acetobacter</taxon>
    </lineage>
</organism>
<dbReference type="EMBL" id="JAPIUX010000001">
    <property type="protein sequence ID" value="MCX2559918.1"/>
    <property type="molecule type" value="Genomic_DNA"/>
</dbReference>
<dbReference type="RefSeq" id="WP_166118422.1">
    <property type="nucleotide sequence ID" value="NZ_JAPIUX010000001.1"/>
</dbReference>
<keyword evidence="2" id="KW-0645">Protease</keyword>
<dbReference type="InterPro" id="IPR045175">
    <property type="entry name" value="M28_fam"/>
</dbReference>
<dbReference type="SUPFAM" id="SSF52025">
    <property type="entry name" value="PA domain"/>
    <property type="match status" value="1"/>
</dbReference>
<evidence type="ECO:0000256" key="4">
    <source>
        <dbReference type="ARBA" id="ARBA00022729"/>
    </source>
</evidence>
<dbReference type="InterPro" id="IPR046450">
    <property type="entry name" value="PA_dom_sf"/>
</dbReference>
<feature type="domain" description="Peptidase M28" evidence="8">
    <location>
        <begin position="365"/>
        <end position="583"/>
    </location>
</feature>
<keyword evidence="4" id="KW-0732">Signal</keyword>